<dbReference type="EMBL" id="CAJSTJ010000162">
    <property type="protein sequence ID" value="CAG7564060.1"/>
    <property type="molecule type" value="Genomic_DNA"/>
</dbReference>
<gene>
    <name evidence="1" type="ORF">FEQUK3_LOCUS9786</name>
</gene>
<proteinExistence type="predicted"/>
<organism evidence="1 2">
    <name type="scientific">Fusarium equiseti</name>
    <name type="common">Fusarium scirpi</name>
    <dbReference type="NCBI Taxonomy" id="61235"/>
    <lineage>
        <taxon>Eukaryota</taxon>
        <taxon>Fungi</taxon>
        <taxon>Dikarya</taxon>
        <taxon>Ascomycota</taxon>
        <taxon>Pezizomycotina</taxon>
        <taxon>Sordariomycetes</taxon>
        <taxon>Hypocreomycetidae</taxon>
        <taxon>Hypocreales</taxon>
        <taxon>Nectriaceae</taxon>
        <taxon>Fusarium</taxon>
        <taxon>Fusarium incarnatum-equiseti species complex</taxon>
    </lineage>
</organism>
<reference evidence="1" key="1">
    <citation type="submission" date="2021-05" db="EMBL/GenBank/DDBJ databases">
        <authorList>
            <person name="Khan N."/>
        </authorList>
    </citation>
    <scope>NUCLEOTIDE SEQUENCE</scope>
</reference>
<accession>A0A8J2IW21</accession>
<comment type="caution">
    <text evidence="1">The sequence shown here is derived from an EMBL/GenBank/DDBJ whole genome shotgun (WGS) entry which is preliminary data.</text>
</comment>
<name>A0A8J2IW21_FUSEQ</name>
<protein>
    <submittedName>
        <fullName evidence="1">Uncharacterized protein</fullName>
    </submittedName>
</protein>
<dbReference type="Proteomes" id="UP000693738">
    <property type="component" value="Unassembled WGS sequence"/>
</dbReference>
<dbReference type="AlphaFoldDB" id="A0A8J2IW21"/>
<evidence type="ECO:0000313" key="1">
    <source>
        <dbReference type="EMBL" id="CAG7564060.1"/>
    </source>
</evidence>
<sequence length="212" mass="24457">MNRHAESSIDLLEVPTQPRKSTDEASFYDKLNKSFDEKTVVLVLKEHRQRMVLALYPSEKREQALLPESTELQPFITETSLVKEPIFTETALSSIARDLEIALAQCNVSLGNRLKAISDRMFHLNEYNQSAEKHYILKQEKMNREMEVMTKQISMGMARIQGQESNDHPAFEYAFKTEIDAFFRLLTTILHAKPRRPLLAVLRVSEELTSKS</sequence>
<evidence type="ECO:0000313" key="2">
    <source>
        <dbReference type="Proteomes" id="UP000693738"/>
    </source>
</evidence>